<evidence type="ECO:0000313" key="3">
    <source>
        <dbReference type="Proteomes" id="UP000287651"/>
    </source>
</evidence>
<comment type="caution">
    <text evidence="2">The sequence shown here is derived from an EMBL/GenBank/DDBJ whole genome shotgun (WGS) entry which is preliminary data.</text>
</comment>
<evidence type="ECO:0000256" key="1">
    <source>
        <dbReference type="SAM" id="MobiDB-lite"/>
    </source>
</evidence>
<protein>
    <submittedName>
        <fullName evidence="2">Uncharacterized protein</fullName>
    </submittedName>
</protein>
<sequence length="157" mass="17343">SINRQEQPRAGRASSTIWERCFTSERTKTSRSEVNLLFSFLPLQTHPHGIVDASSCPFASHPDLNHDKGPNREVCIKTSSSQLGTPTKPPPSSPFSYRFLFIRISNPRLATPEKGEEIVDGDGRLDSGWGSSSPTPAMHQPLQSSIPSRICFNFFAS</sequence>
<organism evidence="2 3">
    <name type="scientific">Ensete ventricosum</name>
    <name type="common">Abyssinian banana</name>
    <name type="synonym">Musa ensete</name>
    <dbReference type="NCBI Taxonomy" id="4639"/>
    <lineage>
        <taxon>Eukaryota</taxon>
        <taxon>Viridiplantae</taxon>
        <taxon>Streptophyta</taxon>
        <taxon>Embryophyta</taxon>
        <taxon>Tracheophyta</taxon>
        <taxon>Spermatophyta</taxon>
        <taxon>Magnoliopsida</taxon>
        <taxon>Liliopsida</taxon>
        <taxon>Zingiberales</taxon>
        <taxon>Musaceae</taxon>
        <taxon>Ensete</taxon>
    </lineage>
</organism>
<gene>
    <name evidence="2" type="ORF">B296_00041655</name>
</gene>
<name>A0A426ZL42_ENSVE</name>
<feature type="non-terminal residue" evidence="2">
    <location>
        <position position="1"/>
    </location>
</feature>
<feature type="compositionally biased region" description="Polar residues" evidence="1">
    <location>
        <begin position="129"/>
        <end position="142"/>
    </location>
</feature>
<feature type="region of interest" description="Disordered" evidence="1">
    <location>
        <begin position="117"/>
        <end position="142"/>
    </location>
</feature>
<dbReference type="EMBL" id="AMZH03006085">
    <property type="protein sequence ID" value="RRT64707.1"/>
    <property type="molecule type" value="Genomic_DNA"/>
</dbReference>
<proteinExistence type="predicted"/>
<dbReference type="AlphaFoldDB" id="A0A426ZL42"/>
<reference evidence="2 3" key="1">
    <citation type="journal article" date="2014" name="Agronomy (Basel)">
        <title>A Draft Genome Sequence for Ensete ventricosum, the Drought-Tolerant Tree Against Hunger.</title>
        <authorList>
            <person name="Harrison J."/>
            <person name="Moore K.A."/>
            <person name="Paszkiewicz K."/>
            <person name="Jones T."/>
            <person name="Grant M."/>
            <person name="Ambacheew D."/>
            <person name="Muzemil S."/>
            <person name="Studholme D.J."/>
        </authorList>
    </citation>
    <scope>NUCLEOTIDE SEQUENCE [LARGE SCALE GENOMIC DNA]</scope>
</reference>
<evidence type="ECO:0000313" key="2">
    <source>
        <dbReference type="EMBL" id="RRT64707.1"/>
    </source>
</evidence>
<accession>A0A426ZL42</accession>
<dbReference type="Proteomes" id="UP000287651">
    <property type="component" value="Unassembled WGS sequence"/>
</dbReference>